<feature type="transmembrane region" description="Helical" evidence="1">
    <location>
        <begin position="44"/>
        <end position="63"/>
    </location>
</feature>
<dbReference type="Proteomes" id="UP000654482">
    <property type="component" value="Unassembled WGS sequence"/>
</dbReference>
<evidence type="ECO:0000256" key="1">
    <source>
        <dbReference type="SAM" id="Phobius"/>
    </source>
</evidence>
<accession>A0A8J7E1D5</accession>
<name>A0A8J7E1D5_9CYAN</name>
<protein>
    <submittedName>
        <fullName evidence="2">Uncharacterized protein</fullName>
    </submittedName>
</protein>
<keyword evidence="1" id="KW-0812">Transmembrane</keyword>
<keyword evidence="3" id="KW-1185">Reference proteome</keyword>
<dbReference type="EMBL" id="JADEWZ010000059">
    <property type="protein sequence ID" value="MBE9118741.1"/>
    <property type="molecule type" value="Genomic_DNA"/>
</dbReference>
<evidence type="ECO:0000313" key="3">
    <source>
        <dbReference type="Proteomes" id="UP000654482"/>
    </source>
</evidence>
<keyword evidence="1" id="KW-1133">Transmembrane helix</keyword>
<feature type="transmembrane region" description="Helical" evidence="1">
    <location>
        <begin position="7"/>
        <end position="24"/>
    </location>
</feature>
<evidence type="ECO:0000313" key="2">
    <source>
        <dbReference type="EMBL" id="MBE9118741.1"/>
    </source>
</evidence>
<proteinExistence type="predicted"/>
<reference evidence="2" key="1">
    <citation type="submission" date="2020-10" db="EMBL/GenBank/DDBJ databases">
        <authorList>
            <person name="Castelo-Branco R."/>
            <person name="Eusebio N."/>
            <person name="Adriana R."/>
            <person name="Vieira A."/>
            <person name="Brugerolle De Fraissinette N."/>
            <person name="Rezende De Castro R."/>
            <person name="Schneider M.P."/>
            <person name="Vasconcelos V."/>
            <person name="Leao P.N."/>
        </authorList>
    </citation>
    <scope>NUCLEOTIDE SEQUENCE</scope>
    <source>
        <strain evidence="2">LEGE 07157</strain>
    </source>
</reference>
<sequence length="142" mass="16202">MKFIKILIAASFLGLGLGLFIVGLEGLIDENTKSYRERTHREQVYLGGVMTAVASTVLGWTLYQEREKYKAQQLETEREKFLLERFYQVLEAKQGRITTLQLAMAAKLSPKDVQAFLDEQAKELKASVDVTPEGKTYYQFDV</sequence>
<comment type="caution">
    <text evidence="2">The sequence shown here is derived from an EMBL/GenBank/DDBJ whole genome shotgun (WGS) entry which is preliminary data.</text>
</comment>
<organism evidence="2 3">
    <name type="scientific">Lusitaniella coriacea LEGE 07157</name>
    <dbReference type="NCBI Taxonomy" id="945747"/>
    <lineage>
        <taxon>Bacteria</taxon>
        <taxon>Bacillati</taxon>
        <taxon>Cyanobacteriota</taxon>
        <taxon>Cyanophyceae</taxon>
        <taxon>Spirulinales</taxon>
        <taxon>Lusitaniellaceae</taxon>
        <taxon>Lusitaniella</taxon>
    </lineage>
</organism>
<gene>
    <name evidence="2" type="ORF">IQ249_22900</name>
</gene>
<keyword evidence="1" id="KW-0472">Membrane</keyword>
<dbReference type="AlphaFoldDB" id="A0A8J7E1D5"/>